<sequence length="180" mass="18504">MNKVHGTLPDSWGNMYALRQLHLNNNELTGTIPRSMGFLSLSTVDISSNQFTGCAPRLWRESCSLTLRADPPTTTGVCAIDKSCDGKSGSAASSSSSSGTSLWSASESRSSTSGECEVTGCERCEVGAARACAQCQSGYILTPAKSCISQGSGTAADARAGAVVAAVTCAVLAFSFVVTL</sequence>
<evidence type="ECO:0000313" key="12">
    <source>
        <dbReference type="Proteomes" id="UP001430356"/>
    </source>
</evidence>
<organism evidence="11 12">
    <name type="scientific">Novymonas esmeraldas</name>
    <dbReference type="NCBI Taxonomy" id="1808958"/>
    <lineage>
        <taxon>Eukaryota</taxon>
        <taxon>Discoba</taxon>
        <taxon>Euglenozoa</taxon>
        <taxon>Kinetoplastea</taxon>
        <taxon>Metakinetoplastina</taxon>
        <taxon>Trypanosomatida</taxon>
        <taxon>Trypanosomatidae</taxon>
        <taxon>Novymonas</taxon>
    </lineage>
</organism>
<dbReference type="AlphaFoldDB" id="A0AAW0F1V6"/>
<keyword evidence="2" id="KW-0433">Leucine-rich repeat</keyword>
<evidence type="ECO:0000313" key="11">
    <source>
        <dbReference type="EMBL" id="KAK7199197.1"/>
    </source>
</evidence>
<dbReference type="Pfam" id="PF00560">
    <property type="entry name" value="LRR_1"/>
    <property type="match status" value="1"/>
</dbReference>
<comment type="caution">
    <text evidence="11">The sequence shown here is derived from an EMBL/GenBank/DDBJ whole genome shotgun (WGS) entry which is preliminary data.</text>
</comment>
<gene>
    <name evidence="11" type="ORF">NESM_000889900</name>
</gene>
<dbReference type="InterPro" id="IPR032675">
    <property type="entry name" value="LRR_dom_sf"/>
</dbReference>
<evidence type="ECO:0008006" key="13">
    <source>
        <dbReference type="Google" id="ProtNLM"/>
    </source>
</evidence>
<dbReference type="PANTHER" id="PTHR27000:SF642">
    <property type="entry name" value="INACTIVE LEUCINE-RICH REPEAT RECEPTOR KINASE XIAO-RELATED"/>
    <property type="match status" value="1"/>
</dbReference>
<dbReference type="EMBL" id="JAECZO010000237">
    <property type="protein sequence ID" value="KAK7199197.1"/>
    <property type="molecule type" value="Genomic_DNA"/>
</dbReference>
<evidence type="ECO:0000256" key="6">
    <source>
        <dbReference type="ARBA" id="ARBA00022989"/>
    </source>
</evidence>
<name>A0AAW0F1V6_9TRYP</name>
<proteinExistence type="predicted"/>
<evidence type="ECO:0000256" key="10">
    <source>
        <dbReference type="SAM" id="MobiDB-lite"/>
    </source>
</evidence>
<dbReference type="GO" id="GO:0016020">
    <property type="term" value="C:membrane"/>
    <property type="evidence" value="ECO:0007669"/>
    <property type="project" value="UniProtKB-SubCell"/>
</dbReference>
<keyword evidence="9" id="KW-0325">Glycoprotein</keyword>
<reference evidence="11 12" key="1">
    <citation type="journal article" date="2021" name="MBio">
        <title>A New Model Trypanosomatid, Novymonas esmeraldas: Genomic Perception of Its 'Candidatus Pandoraea novymonadis' Endosymbiont.</title>
        <authorList>
            <person name="Zakharova A."/>
            <person name="Saura A."/>
            <person name="Butenko A."/>
            <person name="Podesvova L."/>
            <person name="Warmusova S."/>
            <person name="Kostygov A.Y."/>
            <person name="Nenarokova A."/>
            <person name="Lukes J."/>
            <person name="Opperdoes F.R."/>
            <person name="Yurchenko V."/>
        </authorList>
    </citation>
    <scope>NUCLEOTIDE SEQUENCE [LARGE SCALE GENOMIC DNA]</scope>
    <source>
        <strain evidence="11 12">E262AT.01</strain>
    </source>
</reference>
<evidence type="ECO:0000256" key="5">
    <source>
        <dbReference type="ARBA" id="ARBA00022737"/>
    </source>
</evidence>
<keyword evidence="6" id="KW-1133">Transmembrane helix</keyword>
<evidence type="ECO:0000256" key="3">
    <source>
        <dbReference type="ARBA" id="ARBA00022692"/>
    </source>
</evidence>
<feature type="compositionally biased region" description="Low complexity" evidence="10">
    <location>
        <begin position="86"/>
        <end position="113"/>
    </location>
</feature>
<protein>
    <recommendedName>
        <fullName evidence="13">Surface antigen-like protein</fullName>
    </recommendedName>
</protein>
<keyword evidence="8" id="KW-0675">Receptor</keyword>
<keyword evidence="5" id="KW-0677">Repeat</keyword>
<dbReference type="SUPFAM" id="SSF52058">
    <property type="entry name" value="L domain-like"/>
    <property type="match status" value="1"/>
</dbReference>
<keyword evidence="12" id="KW-1185">Reference proteome</keyword>
<dbReference type="InterPro" id="IPR001611">
    <property type="entry name" value="Leu-rich_rpt"/>
</dbReference>
<dbReference type="PANTHER" id="PTHR27000">
    <property type="entry name" value="LEUCINE-RICH REPEAT RECEPTOR-LIKE PROTEIN KINASE FAMILY PROTEIN-RELATED"/>
    <property type="match status" value="1"/>
</dbReference>
<evidence type="ECO:0000256" key="2">
    <source>
        <dbReference type="ARBA" id="ARBA00022614"/>
    </source>
</evidence>
<feature type="region of interest" description="Disordered" evidence="10">
    <location>
        <begin position="85"/>
        <end position="115"/>
    </location>
</feature>
<keyword evidence="3" id="KW-0812">Transmembrane</keyword>
<evidence type="ECO:0000256" key="7">
    <source>
        <dbReference type="ARBA" id="ARBA00023136"/>
    </source>
</evidence>
<keyword evidence="7" id="KW-0472">Membrane</keyword>
<keyword evidence="4" id="KW-0732">Signal</keyword>
<comment type="subcellular location">
    <subcellularLocation>
        <location evidence="1">Membrane</location>
        <topology evidence="1">Single-pass membrane protein</topology>
    </subcellularLocation>
</comment>
<evidence type="ECO:0000256" key="8">
    <source>
        <dbReference type="ARBA" id="ARBA00023170"/>
    </source>
</evidence>
<evidence type="ECO:0000256" key="4">
    <source>
        <dbReference type="ARBA" id="ARBA00022729"/>
    </source>
</evidence>
<accession>A0AAW0F1V6</accession>
<dbReference type="Proteomes" id="UP001430356">
    <property type="component" value="Unassembled WGS sequence"/>
</dbReference>
<evidence type="ECO:0000256" key="1">
    <source>
        <dbReference type="ARBA" id="ARBA00004167"/>
    </source>
</evidence>
<dbReference type="Gene3D" id="3.80.10.10">
    <property type="entry name" value="Ribonuclease Inhibitor"/>
    <property type="match status" value="1"/>
</dbReference>
<evidence type="ECO:0000256" key="9">
    <source>
        <dbReference type="ARBA" id="ARBA00023180"/>
    </source>
</evidence>